<dbReference type="RefSeq" id="WP_264067689.1">
    <property type="nucleotide sequence ID" value="NZ_JACKTY010000028.1"/>
</dbReference>
<protein>
    <recommendedName>
        <fullName evidence="3">Diacylglycerol O-acyltransferase</fullName>
    </recommendedName>
</protein>
<name>A0ABT3CBG7_9MYCO</name>
<evidence type="ECO:0000313" key="2">
    <source>
        <dbReference type="Proteomes" id="UP001526201"/>
    </source>
</evidence>
<proteinExistence type="predicted"/>
<dbReference type="Gene3D" id="3.30.559.10">
    <property type="entry name" value="Chloramphenicol acetyltransferase-like domain"/>
    <property type="match status" value="1"/>
</dbReference>
<dbReference type="SUPFAM" id="SSF52777">
    <property type="entry name" value="CoA-dependent acyltransferases"/>
    <property type="match status" value="1"/>
</dbReference>
<organism evidence="1 2">
    <name type="scientific">Mycolicibacterium komossense</name>
    <dbReference type="NCBI Taxonomy" id="1779"/>
    <lineage>
        <taxon>Bacteria</taxon>
        <taxon>Bacillati</taxon>
        <taxon>Actinomycetota</taxon>
        <taxon>Actinomycetes</taxon>
        <taxon>Mycobacteriales</taxon>
        <taxon>Mycobacteriaceae</taxon>
        <taxon>Mycolicibacterium</taxon>
    </lineage>
</organism>
<dbReference type="InterPro" id="IPR023213">
    <property type="entry name" value="CAT-like_dom_sf"/>
</dbReference>
<evidence type="ECO:0000313" key="1">
    <source>
        <dbReference type="EMBL" id="MCV7226813.1"/>
    </source>
</evidence>
<dbReference type="Proteomes" id="UP001526201">
    <property type="component" value="Unassembled WGS sequence"/>
</dbReference>
<comment type="caution">
    <text evidence="1">The sequence shown here is derived from an EMBL/GenBank/DDBJ whole genome shotgun (WGS) entry which is preliminary data.</text>
</comment>
<gene>
    <name evidence="1" type="ORF">H7J73_12325</name>
</gene>
<sequence length="457" mass="49184">MTFSVPARSVGPQDNQLELIDQATLLSMRATGRGQLMQMSWLYEHPVDFDGLKRFYHDLGYGLYGRRIERSPLPFGRHRWVSSLGPASDIDFAPHPRPRAELTDWIDERAQLPIDPETGPAWRLSVLPLTDGSTAISIIGSHCISDGGGALFTMACAANGVTSDFGYPAPGSRSRLRGLITDFGEIVRDLPKIAKAAVAVTKLVSASRRQSRESAPAKAEVALGPEYDEEFIVPAITIFVDTAEWDARANALGGNSYSLLAGLAAKFAERIDRREADGSVTLLAAVSQRTMEDTRANAMSLAKASVDPEPVTTDLSAARAALKTAVTAVRESNDDLGLLLPLIPLIPKRLMKRAAGALFGFGNLPVACSNMGDLDASIGRPDGTQAEYVYLRGVDRQMTRREHERANGELVLVSGRIAGKVSIGVIAYRPGGENSKAALRELAAKTLAEFELTGVID</sequence>
<keyword evidence="2" id="KW-1185">Reference proteome</keyword>
<reference evidence="1 2" key="1">
    <citation type="journal article" date="2022" name="BMC Genomics">
        <title>Comparative genome analysis of mycobacteria focusing on tRNA and non-coding RNA.</title>
        <authorList>
            <person name="Behra P.R.K."/>
            <person name="Pettersson B.M.F."/>
            <person name="Ramesh M."/>
            <person name="Das S."/>
            <person name="Dasgupta S."/>
            <person name="Kirsebom L.A."/>
        </authorList>
    </citation>
    <scope>NUCLEOTIDE SEQUENCE [LARGE SCALE GENOMIC DNA]</scope>
    <source>
        <strain evidence="1 2">DSM 44078</strain>
    </source>
</reference>
<dbReference type="EMBL" id="JACKTY010000028">
    <property type="protein sequence ID" value="MCV7226813.1"/>
    <property type="molecule type" value="Genomic_DNA"/>
</dbReference>
<evidence type="ECO:0008006" key="3">
    <source>
        <dbReference type="Google" id="ProtNLM"/>
    </source>
</evidence>
<accession>A0ABT3CBG7</accession>